<proteinExistence type="inferred from homology"/>
<evidence type="ECO:0000313" key="7">
    <source>
        <dbReference type="EMBL" id="MDR6593486.1"/>
    </source>
</evidence>
<name>A0ABU1PSC6_9PSEU</name>
<dbReference type="InterPro" id="IPR014710">
    <property type="entry name" value="RmlC-like_jellyroll"/>
</dbReference>
<dbReference type="PANTHER" id="PTHR12918">
    <property type="entry name" value="CYSTEINE DIOXYGENASE"/>
    <property type="match status" value="1"/>
</dbReference>
<evidence type="ECO:0000256" key="6">
    <source>
        <dbReference type="SAM" id="MobiDB-lite"/>
    </source>
</evidence>
<keyword evidence="3" id="KW-0223">Dioxygenase</keyword>
<dbReference type="SUPFAM" id="SSF51182">
    <property type="entry name" value="RmlC-like cupins"/>
    <property type="match status" value="1"/>
</dbReference>
<keyword evidence="4" id="KW-0560">Oxidoreductase</keyword>
<evidence type="ECO:0000256" key="5">
    <source>
        <dbReference type="ARBA" id="ARBA00023004"/>
    </source>
</evidence>
<gene>
    <name evidence="7" type="ORF">J2S66_001870</name>
</gene>
<dbReference type="RefSeq" id="WP_310306243.1">
    <property type="nucleotide sequence ID" value="NZ_BAAAXB010000001.1"/>
</dbReference>
<keyword evidence="2" id="KW-0479">Metal-binding</keyword>
<organism evidence="7 8">
    <name type="scientific">Saccharothrix longispora</name>
    <dbReference type="NCBI Taxonomy" id="33920"/>
    <lineage>
        <taxon>Bacteria</taxon>
        <taxon>Bacillati</taxon>
        <taxon>Actinomycetota</taxon>
        <taxon>Actinomycetes</taxon>
        <taxon>Pseudonocardiales</taxon>
        <taxon>Pseudonocardiaceae</taxon>
        <taxon>Saccharothrix</taxon>
    </lineage>
</organism>
<evidence type="ECO:0000256" key="2">
    <source>
        <dbReference type="ARBA" id="ARBA00022723"/>
    </source>
</evidence>
<evidence type="ECO:0000256" key="1">
    <source>
        <dbReference type="ARBA" id="ARBA00006622"/>
    </source>
</evidence>
<dbReference type="CDD" id="cd10548">
    <property type="entry name" value="cupin_CDO"/>
    <property type="match status" value="1"/>
</dbReference>
<feature type="region of interest" description="Disordered" evidence="6">
    <location>
        <begin position="180"/>
        <end position="206"/>
    </location>
</feature>
<dbReference type="InterPro" id="IPR011051">
    <property type="entry name" value="RmlC_Cupin_sf"/>
</dbReference>
<feature type="compositionally biased region" description="Basic and acidic residues" evidence="6">
    <location>
        <begin position="194"/>
        <end position="206"/>
    </location>
</feature>
<comment type="caution">
    <text evidence="7">The sequence shown here is derived from an EMBL/GenBank/DDBJ whole genome shotgun (WGS) entry which is preliminary data.</text>
</comment>
<keyword evidence="5" id="KW-0408">Iron</keyword>
<keyword evidence="8" id="KW-1185">Reference proteome</keyword>
<evidence type="ECO:0000256" key="3">
    <source>
        <dbReference type="ARBA" id="ARBA00022964"/>
    </source>
</evidence>
<dbReference type="InterPro" id="IPR010300">
    <property type="entry name" value="CDO_1"/>
</dbReference>
<dbReference type="PANTHER" id="PTHR12918:SF1">
    <property type="entry name" value="CYSTEINE DIOXYGENASE TYPE 1"/>
    <property type="match status" value="1"/>
</dbReference>
<dbReference type="Proteomes" id="UP001268819">
    <property type="component" value="Unassembled WGS sequence"/>
</dbReference>
<reference evidence="7 8" key="1">
    <citation type="submission" date="2023-07" db="EMBL/GenBank/DDBJ databases">
        <title>Sequencing the genomes of 1000 actinobacteria strains.</title>
        <authorList>
            <person name="Klenk H.-P."/>
        </authorList>
    </citation>
    <scope>NUCLEOTIDE SEQUENCE [LARGE SCALE GENOMIC DNA]</scope>
    <source>
        <strain evidence="7 8">DSM 43749</strain>
    </source>
</reference>
<sequence>MPRGEVPASEVLVSSRTAELVAAVRRVLCCSSGRERPDRTARRVAAVLAPFLAHDDLLITRHLESHPHTLRHVLHVDPEGRFSLVVTVRPPGGETPVHDHTTWCVSGSYRGAETETRYRPVTSHDGRTVLVPFRTTVRPVGTVTHLAPPGDVHSVRNATDDAVVTLHVYGADVRIDGTGVRHRHDEVGATDAPAVERHDEASPHDG</sequence>
<dbReference type="EMBL" id="JAVDSG010000001">
    <property type="protein sequence ID" value="MDR6593486.1"/>
    <property type="molecule type" value="Genomic_DNA"/>
</dbReference>
<evidence type="ECO:0000313" key="8">
    <source>
        <dbReference type="Proteomes" id="UP001268819"/>
    </source>
</evidence>
<accession>A0ABU1PSC6</accession>
<comment type="similarity">
    <text evidence="1">Belongs to the cysteine dioxygenase family.</text>
</comment>
<protein>
    <submittedName>
        <fullName evidence="7">Metal-dependent enzyme (Double-stranded beta helix superfamily)</fullName>
    </submittedName>
</protein>
<evidence type="ECO:0000256" key="4">
    <source>
        <dbReference type="ARBA" id="ARBA00023002"/>
    </source>
</evidence>
<dbReference type="Gene3D" id="2.60.120.10">
    <property type="entry name" value="Jelly Rolls"/>
    <property type="match status" value="1"/>
</dbReference>